<reference evidence="2" key="1">
    <citation type="submission" date="2016-10" db="EMBL/GenBank/DDBJ databases">
        <authorList>
            <person name="Varghese N."/>
            <person name="Submissions S."/>
        </authorList>
    </citation>
    <scope>NUCLEOTIDE SEQUENCE [LARGE SCALE GENOMIC DNA]</scope>
    <source>
        <strain evidence="2">B4,CECT 8067,JCM 17497</strain>
    </source>
</reference>
<dbReference type="SUPFAM" id="SSF55961">
    <property type="entry name" value="Bet v1-like"/>
    <property type="match status" value="1"/>
</dbReference>
<name>A0A1G8ZW81_9EURY</name>
<dbReference type="Pfam" id="PF10604">
    <property type="entry name" value="Polyketide_cyc2"/>
    <property type="match status" value="1"/>
</dbReference>
<dbReference type="Proteomes" id="UP000198882">
    <property type="component" value="Unassembled WGS sequence"/>
</dbReference>
<dbReference type="STRING" id="1095776.SAMN04515672_2484"/>
<dbReference type="RefSeq" id="WP_090306647.1">
    <property type="nucleotide sequence ID" value="NZ_FNFE01000003.1"/>
</dbReference>
<sequence>MTVRVDRSFELSASPERVWEFIADPENRAQAISVVQEYTVDDPEGRRVTWHVELPIPLVRKTVAVETEDVTREPPEYVEFVGKSKVMQVTGKHEIVETEAGSRLENNFTVDGKLPGVEKFFKRNLDGELENLRRALERDIERTRSEES</sequence>
<dbReference type="OrthoDB" id="25755at2157"/>
<proteinExistence type="predicted"/>
<dbReference type="EMBL" id="FNFE01000003">
    <property type="protein sequence ID" value="SDK19399.1"/>
    <property type="molecule type" value="Genomic_DNA"/>
</dbReference>
<dbReference type="Gene3D" id="3.30.530.20">
    <property type="match status" value="1"/>
</dbReference>
<protein>
    <submittedName>
        <fullName evidence="1">Carbon monoxide dehydrogenase subunit G</fullName>
    </submittedName>
</protein>
<dbReference type="InterPro" id="IPR023393">
    <property type="entry name" value="START-like_dom_sf"/>
</dbReference>
<organism evidence="1 2">
    <name type="scientific">Natronorubrum texcoconense</name>
    <dbReference type="NCBI Taxonomy" id="1095776"/>
    <lineage>
        <taxon>Archaea</taxon>
        <taxon>Methanobacteriati</taxon>
        <taxon>Methanobacteriota</taxon>
        <taxon>Stenosarchaea group</taxon>
        <taxon>Halobacteria</taxon>
        <taxon>Halobacteriales</taxon>
        <taxon>Natrialbaceae</taxon>
        <taxon>Natronorubrum</taxon>
    </lineage>
</organism>
<dbReference type="CDD" id="cd07812">
    <property type="entry name" value="SRPBCC"/>
    <property type="match status" value="1"/>
</dbReference>
<accession>A0A1G8ZW81</accession>
<keyword evidence="2" id="KW-1185">Reference proteome</keyword>
<dbReference type="InterPro" id="IPR019587">
    <property type="entry name" value="Polyketide_cyclase/dehydratase"/>
</dbReference>
<dbReference type="AlphaFoldDB" id="A0A1G8ZW81"/>
<evidence type="ECO:0000313" key="2">
    <source>
        <dbReference type="Proteomes" id="UP000198882"/>
    </source>
</evidence>
<evidence type="ECO:0000313" key="1">
    <source>
        <dbReference type="EMBL" id="SDK19399.1"/>
    </source>
</evidence>
<gene>
    <name evidence="1" type="ORF">SAMN04515672_2484</name>
</gene>